<evidence type="ECO:0000313" key="6">
    <source>
        <dbReference type="Proteomes" id="UP000267464"/>
    </source>
</evidence>
<accession>A0A3N7HNK5</accession>
<dbReference type="GO" id="GO:0008933">
    <property type="term" value="F:peptidoglycan lytic transglycosylase activity"/>
    <property type="evidence" value="ECO:0007669"/>
    <property type="project" value="InterPro"/>
</dbReference>
<proteinExistence type="inferred from homology"/>
<dbReference type="EMBL" id="QUSW01000008">
    <property type="protein sequence ID" value="RQP22271.1"/>
    <property type="molecule type" value="Genomic_DNA"/>
</dbReference>
<dbReference type="InterPro" id="IPR036779">
    <property type="entry name" value="LysM_dom_sf"/>
</dbReference>
<dbReference type="PANTHER" id="PTHR37423">
    <property type="entry name" value="SOLUBLE LYTIC MUREIN TRANSGLYCOSYLASE-RELATED"/>
    <property type="match status" value="1"/>
</dbReference>
<dbReference type="Pfam" id="PF01476">
    <property type="entry name" value="LysM"/>
    <property type="match status" value="2"/>
</dbReference>
<feature type="region of interest" description="Disordered" evidence="2">
    <location>
        <begin position="501"/>
        <end position="539"/>
    </location>
</feature>
<dbReference type="CDD" id="cd00118">
    <property type="entry name" value="LysM"/>
    <property type="match status" value="1"/>
</dbReference>
<organism evidence="5 6">
    <name type="scientific">Piscinibacter terrae</name>
    <dbReference type="NCBI Taxonomy" id="2496871"/>
    <lineage>
        <taxon>Bacteria</taxon>
        <taxon>Pseudomonadati</taxon>
        <taxon>Pseudomonadota</taxon>
        <taxon>Betaproteobacteria</taxon>
        <taxon>Burkholderiales</taxon>
        <taxon>Sphaerotilaceae</taxon>
        <taxon>Piscinibacter</taxon>
    </lineage>
</organism>
<reference evidence="5 6" key="2">
    <citation type="submission" date="2018-12" db="EMBL/GenBank/DDBJ databases">
        <title>Rhizobacter gummiphilus sp. nov., a rubber-degrading bacterium isolated from the soil of a botanical garden in Japan.</title>
        <authorList>
            <person name="Shunsuke S.S."/>
        </authorList>
    </citation>
    <scope>NUCLEOTIDE SEQUENCE [LARGE SCALE GENOMIC DNA]</scope>
    <source>
        <strain evidence="5 6">S-16</strain>
    </source>
</reference>
<dbReference type="Gene3D" id="1.10.530.10">
    <property type="match status" value="1"/>
</dbReference>
<dbReference type="GO" id="GO:0016020">
    <property type="term" value="C:membrane"/>
    <property type="evidence" value="ECO:0007669"/>
    <property type="project" value="InterPro"/>
</dbReference>
<feature type="domain" description="LysM" evidence="4">
    <location>
        <begin position="450"/>
        <end position="494"/>
    </location>
</feature>
<protein>
    <submittedName>
        <fullName evidence="5">LysM peptidoglycan-binding domain-containing protein</fullName>
    </submittedName>
</protein>
<dbReference type="PANTHER" id="PTHR37423:SF2">
    <property type="entry name" value="MEMBRANE-BOUND LYTIC MUREIN TRANSGLYCOSYLASE C"/>
    <property type="match status" value="1"/>
</dbReference>
<feature type="signal peptide" evidence="3">
    <location>
        <begin position="1"/>
        <end position="24"/>
    </location>
</feature>
<dbReference type="Pfam" id="PF01464">
    <property type="entry name" value="SLT"/>
    <property type="match status" value="1"/>
</dbReference>
<comment type="similarity">
    <text evidence="1">Belongs to the transglycosylase Slt family.</text>
</comment>
<dbReference type="Proteomes" id="UP000267464">
    <property type="component" value="Unassembled WGS sequence"/>
</dbReference>
<reference evidence="5 6" key="1">
    <citation type="submission" date="2018-08" db="EMBL/GenBank/DDBJ databases">
        <authorList>
            <person name="Khan S.A."/>
            <person name="Jeon C.O."/>
            <person name="Chun B.H."/>
            <person name="Jeong S.E."/>
        </authorList>
    </citation>
    <scope>NUCLEOTIDE SEQUENCE [LARGE SCALE GENOMIC DNA]</scope>
    <source>
        <strain evidence="5 6">S-16</strain>
    </source>
</reference>
<evidence type="ECO:0000256" key="1">
    <source>
        <dbReference type="ARBA" id="ARBA00007734"/>
    </source>
</evidence>
<evidence type="ECO:0000256" key="2">
    <source>
        <dbReference type="SAM" id="MobiDB-lite"/>
    </source>
</evidence>
<dbReference type="SUPFAM" id="SSF54106">
    <property type="entry name" value="LysM domain"/>
    <property type="match status" value="1"/>
</dbReference>
<dbReference type="SUPFAM" id="SSF53955">
    <property type="entry name" value="Lysozyme-like"/>
    <property type="match status" value="1"/>
</dbReference>
<dbReference type="InterPro" id="IPR008258">
    <property type="entry name" value="Transglycosylase_SLT_dom_1"/>
</dbReference>
<dbReference type="Gene3D" id="3.10.350.10">
    <property type="entry name" value="LysM domain"/>
    <property type="match status" value="1"/>
</dbReference>
<dbReference type="RefSeq" id="WP_124542922.1">
    <property type="nucleotide sequence ID" value="NZ_QUSW01000008.1"/>
</dbReference>
<dbReference type="PROSITE" id="PS00922">
    <property type="entry name" value="TRANSGLYCOSYLASE"/>
    <property type="match status" value="1"/>
</dbReference>
<keyword evidence="3" id="KW-0732">Signal</keyword>
<evidence type="ECO:0000256" key="3">
    <source>
        <dbReference type="SAM" id="SignalP"/>
    </source>
</evidence>
<dbReference type="CDD" id="cd16894">
    <property type="entry name" value="MltD-like"/>
    <property type="match status" value="1"/>
</dbReference>
<dbReference type="InterPro" id="IPR000189">
    <property type="entry name" value="Transglyc_AS"/>
</dbReference>
<dbReference type="PROSITE" id="PS51257">
    <property type="entry name" value="PROKAR_LIPOPROTEIN"/>
    <property type="match status" value="1"/>
</dbReference>
<dbReference type="InterPro" id="IPR018392">
    <property type="entry name" value="LysM"/>
</dbReference>
<dbReference type="OrthoDB" id="9815002at2"/>
<sequence>MSGLRWRGVAHLLLASIAATSLLAGCATTGNPDAPVIAANEALSAKAPEAPASAASAPESPASAASAPEMAAAPAEAASAPVAVDPLRPEAAVNLDDAAARADLWARVRKGFAMPDLDTELVRDWEQWYGSRPDYVQRMTERGSRYLFHIVEEVERRGMPTELALLPFIESAFNPQAMSSAKASGMWQFMPGTGRDFSLKQNVFRDDRRDVLASTRAALDYLDRLHTMFGDWHLALAAYNWGEGNVTRAIARNQRLGLPTNYLSLRMPYETQRYVPKLQAVKNIVANPGNFALALPAVTNHPYFLSVPITRDIDVSLAARFAGLPVEDFKNLNPQMNKPVILAAGTPYVLLPYDNADRFVHSLGEHQGSLASWTAWVVPKTLHPAEAAKQVGMSEAELREVNRIPPRMLVKSGSTLLVPRTEKRPDDVSPQLADNATISLAPDGPAMRKMAIKAGKKDTVATIARRYRVSAAQVAQWNQVGANAAFKPGQQVVVFVANKAPATRRASTAKRPVKQVAASKSKSRSAKAGHATTRAAKTN</sequence>
<evidence type="ECO:0000313" key="5">
    <source>
        <dbReference type="EMBL" id="RQP22271.1"/>
    </source>
</evidence>
<dbReference type="InterPro" id="IPR023346">
    <property type="entry name" value="Lysozyme-like_dom_sf"/>
</dbReference>
<comment type="caution">
    <text evidence="5">The sequence shown here is derived from an EMBL/GenBank/DDBJ whole genome shotgun (WGS) entry which is preliminary data.</text>
</comment>
<evidence type="ECO:0000259" key="4">
    <source>
        <dbReference type="PROSITE" id="PS51782"/>
    </source>
</evidence>
<feature type="chain" id="PRO_5018232184" evidence="3">
    <location>
        <begin position="25"/>
        <end position="539"/>
    </location>
</feature>
<feature type="region of interest" description="Disordered" evidence="2">
    <location>
        <begin position="50"/>
        <end position="70"/>
    </location>
</feature>
<gene>
    <name evidence="5" type="ORF">DZC73_24010</name>
</gene>
<dbReference type="PROSITE" id="PS51782">
    <property type="entry name" value="LYSM"/>
    <property type="match status" value="1"/>
</dbReference>
<keyword evidence="6" id="KW-1185">Reference proteome</keyword>
<name>A0A3N7HNK5_9BURK</name>
<dbReference type="AlphaFoldDB" id="A0A3N7HNK5"/>
<dbReference type="GO" id="GO:0000270">
    <property type="term" value="P:peptidoglycan metabolic process"/>
    <property type="evidence" value="ECO:0007669"/>
    <property type="project" value="InterPro"/>
</dbReference>